<evidence type="ECO:0000256" key="1">
    <source>
        <dbReference type="SAM" id="MobiDB-lite"/>
    </source>
</evidence>
<feature type="region of interest" description="Disordered" evidence="1">
    <location>
        <begin position="474"/>
        <end position="517"/>
    </location>
</feature>
<feature type="compositionally biased region" description="Acidic residues" evidence="1">
    <location>
        <begin position="478"/>
        <end position="517"/>
    </location>
</feature>
<dbReference type="PANTHER" id="PTHR13271:SF137">
    <property type="entry name" value="SET DOMAIN-CONTAINING PROTEIN"/>
    <property type="match status" value="1"/>
</dbReference>
<feature type="chain" id="PRO_5044821865" description="SET domain-containing protein" evidence="2">
    <location>
        <begin position="22"/>
        <end position="517"/>
    </location>
</feature>
<organism evidence="4 5">
    <name type="scientific">Stephanodiscus triporus</name>
    <dbReference type="NCBI Taxonomy" id="2934178"/>
    <lineage>
        <taxon>Eukaryota</taxon>
        <taxon>Sar</taxon>
        <taxon>Stramenopiles</taxon>
        <taxon>Ochrophyta</taxon>
        <taxon>Bacillariophyta</taxon>
        <taxon>Coscinodiscophyceae</taxon>
        <taxon>Thalassiosirophycidae</taxon>
        <taxon>Stephanodiscales</taxon>
        <taxon>Stephanodiscaceae</taxon>
        <taxon>Stephanodiscus</taxon>
    </lineage>
</organism>
<evidence type="ECO:0000256" key="2">
    <source>
        <dbReference type="SAM" id="SignalP"/>
    </source>
</evidence>
<dbReference type="Proteomes" id="UP001530315">
    <property type="component" value="Unassembled WGS sequence"/>
</dbReference>
<feature type="region of interest" description="Disordered" evidence="1">
    <location>
        <begin position="61"/>
        <end position="89"/>
    </location>
</feature>
<feature type="compositionally biased region" description="Gly residues" evidence="1">
    <location>
        <begin position="76"/>
        <end position="86"/>
    </location>
</feature>
<gene>
    <name evidence="4" type="ORF">ACHAW5_004869</name>
</gene>
<dbReference type="InterPro" id="IPR050600">
    <property type="entry name" value="SETD3_SETD6_MTase"/>
</dbReference>
<dbReference type="PROSITE" id="PS50280">
    <property type="entry name" value="SET"/>
    <property type="match status" value="1"/>
</dbReference>
<feature type="compositionally biased region" description="Low complexity" evidence="1">
    <location>
        <begin position="61"/>
        <end position="70"/>
    </location>
</feature>
<evidence type="ECO:0000313" key="5">
    <source>
        <dbReference type="Proteomes" id="UP001530315"/>
    </source>
</evidence>
<comment type="caution">
    <text evidence="4">The sequence shown here is derived from an EMBL/GenBank/DDBJ whole genome shotgun (WGS) entry which is preliminary data.</text>
</comment>
<evidence type="ECO:0000313" key="4">
    <source>
        <dbReference type="EMBL" id="KAL3782561.1"/>
    </source>
</evidence>
<accession>A0ABD3P438</accession>
<sequence>MIRQRIGPLLLVVLYASGVVASWEEKRSRRDGFDKVAVARIARATLERALALPDDGAGADVDGVPAAAAEAPDDGAGIGRGEGGDSGSAAAVEEEDVNISYDGSDLVAWINDNGGLVHKNARIGLDPAGRYRGVFVKTAEEGGTEEGIEEGEIIVRVPWDLIIKPKNYHVDRWWNCEAIHELYRQFILGDESKYAPYVNYLKNQPRGRIPDEWTDAGKRLLHTILDWRENDDVGLQPLSEKSYEETWIGECMGEDTPLARAAFYQFTSRDEDTLMVPFFDMSNHSNDPEKLNTAYPQRPKRPGQPFVLRSMRDIRPGEQVYISYNRCHRCWFDESYEDCKLYSNYETNDVFQSFGFVEEFPQTWKFKMNVGDEEHPSWDLLKFCLTRDDSSSSGLVVRFGDNYTPDPESEVPTMGNVVYMGKQLMRLVELEATVKNDGKVMEAMPKYEWEMAWTYHQALMTSISAALLASDIVNPAGSDDDSEEKDYSEDNSEDWDEQDIDYDSGDELDDEDERDEL</sequence>
<name>A0ABD3P438_9STRA</name>
<dbReference type="EMBL" id="JALLAZ020001010">
    <property type="protein sequence ID" value="KAL3782561.1"/>
    <property type="molecule type" value="Genomic_DNA"/>
</dbReference>
<dbReference type="Pfam" id="PF00856">
    <property type="entry name" value="SET"/>
    <property type="match status" value="1"/>
</dbReference>
<reference evidence="4 5" key="1">
    <citation type="submission" date="2024-10" db="EMBL/GenBank/DDBJ databases">
        <title>Updated reference genomes for cyclostephanoid diatoms.</title>
        <authorList>
            <person name="Roberts W.R."/>
            <person name="Alverson A.J."/>
        </authorList>
    </citation>
    <scope>NUCLEOTIDE SEQUENCE [LARGE SCALE GENOMIC DNA]</scope>
    <source>
        <strain evidence="4 5">AJA276-08</strain>
    </source>
</reference>
<dbReference type="Gene3D" id="3.90.1410.10">
    <property type="entry name" value="set domain protein methyltransferase, domain 1"/>
    <property type="match status" value="1"/>
</dbReference>
<feature type="domain" description="SET" evidence="3">
    <location>
        <begin position="119"/>
        <end position="325"/>
    </location>
</feature>
<keyword evidence="2" id="KW-0732">Signal</keyword>
<dbReference type="PANTHER" id="PTHR13271">
    <property type="entry name" value="UNCHARACTERIZED PUTATIVE METHYLTRANSFERASE"/>
    <property type="match status" value="1"/>
</dbReference>
<dbReference type="AlphaFoldDB" id="A0ABD3P438"/>
<protein>
    <recommendedName>
        <fullName evidence="3">SET domain-containing protein</fullName>
    </recommendedName>
</protein>
<evidence type="ECO:0000259" key="3">
    <source>
        <dbReference type="PROSITE" id="PS50280"/>
    </source>
</evidence>
<proteinExistence type="predicted"/>
<dbReference type="InterPro" id="IPR001214">
    <property type="entry name" value="SET_dom"/>
</dbReference>
<keyword evidence="5" id="KW-1185">Reference proteome</keyword>
<feature type="signal peptide" evidence="2">
    <location>
        <begin position="1"/>
        <end position="21"/>
    </location>
</feature>
<dbReference type="SUPFAM" id="SSF82199">
    <property type="entry name" value="SET domain"/>
    <property type="match status" value="1"/>
</dbReference>
<dbReference type="InterPro" id="IPR046341">
    <property type="entry name" value="SET_dom_sf"/>
</dbReference>